<feature type="transmembrane region" description="Helical" evidence="8">
    <location>
        <begin position="428"/>
        <end position="449"/>
    </location>
</feature>
<feature type="transmembrane region" description="Helical" evidence="8">
    <location>
        <begin position="80"/>
        <end position="100"/>
    </location>
</feature>
<keyword evidence="2" id="KW-1003">Cell membrane</keyword>
<feature type="domain" description="Glycosyltransferase RgtA/B/C/D-like" evidence="9">
    <location>
        <begin position="60"/>
        <end position="221"/>
    </location>
</feature>
<gene>
    <name evidence="10" type="ORF">H7849_20675</name>
</gene>
<evidence type="ECO:0000256" key="6">
    <source>
        <dbReference type="ARBA" id="ARBA00022989"/>
    </source>
</evidence>
<evidence type="ECO:0000256" key="2">
    <source>
        <dbReference type="ARBA" id="ARBA00022475"/>
    </source>
</evidence>
<dbReference type="EMBL" id="CP060394">
    <property type="protein sequence ID" value="QNI31465.1"/>
    <property type="molecule type" value="Genomic_DNA"/>
</dbReference>
<feature type="transmembrane region" description="Helical" evidence="8">
    <location>
        <begin position="274"/>
        <end position="294"/>
    </location>
</feature>
<dbReference type="GO" id="GO:0010041">
    <property type="term" value="P:response to iron(III) ion"/>
    <property type="evidence" value="ECO:0007669"/>
    <property type="project" value="TreeGrafter"/>
</dbReference>
<proteinExistence type="predicted"/>
<organism evidence="10 11">
    <name type="scientific">Alloacidobacterium dinghuense</name>
    <dbReference type="NCBI Taxonomy" id="2763107"/>
    <lineage>
        <taxon>Bacteria</taxon>
        <taxon>Pseudomonadati</taxon>
        <taxon>Acidobacteriota</taxon>
        <taxon>Terriglobia</taxon>
        <taxon>Terriglobales</taxon>
        <taxon>Acidobacteriaceae</taxon>
        <taxon>Alloacidobacterium</taxon>
    </lineage>
</organism>
<dbReference type="PANTHER" id="PTHR33908">
    <property type="entry name" value="MANNOSYLTRANSFERASE YKCB-RELATED"/>
    <property type="match status" value="1"/>
</dbReference>
<dbReference type="KEGG" id="adin:H7849_20675"/>
<dbReference type="InterPro" id="IPR038731">
    <property type="entry name" value="RgtA/B/C-like"/>
</dbReference>
<name>A0A7G8BFZ5_9BACT</name>
<evidence type="ECO:0000256" key="4">
    <source>
        <dbReference type="ARBA" id="ARBA00022679"/>
    </source>
</evidence>
<feature type="transmembrane region" description="Helical" evidence="8">
    <location>
        <begin position="337"/>
        <end position="355"/>
    </location>
</feature>
<evidence type="ECO:0000256" key="5">
    <source>
        <dbReference type="ARBA" id="ARBA00022692"/>
    </source>
</evidence>
<evidence type="ECO:0000256" key="7">
    <source>
        <dbReference type="ARBA" id="ARBA00023136"/>
    </source>
</evidence>
<evidence type="ECO:0000313" key="10">
    <source>
        <dbReference type="EMBL" id="QNI31465.1"/>
    </source>
</evidence>
<keyword evidence="5 8" id="KW-0812">Transmembrane</keyword>
<comment type="subcellular location">
    <subcellularLocation>
        <location evidence="1">Cell membrane</location>
        <topology evidence="1">Multi-pass membrane protein</topology>
    </subcellularLocation>
</comment>
<feature type="transmembrane region" description="Helical" evidence="8">
    <location>
        <begin position="130"/>
        <end position="149"/>
    </location>
</feature>
<accession>A0A7G8BFZ5</accession>
<dbReference type="Pfam" id="PF13231">
    <property type="entry name" value="PMT_2"/>
    <property type="match status" value="1"/>
</dbReference>
<dbReference type="GO" id="GO:0005886">
    <property type="term" value="C:plasma membrane"/>
    <property type="evidence" value="ECO:0007669"/>
    <property type="project" value="UniProtKB-SubCell"/>
</dbReference>
<feature type="transmembrane region" description="Helical" evidence="8">
    <location>
        <begin position="314"/>
        <end position="331"/>
    </location>
</feature>
<feature type="transmembrane region" description="Helical" evidence="8">
    <location>
        <begin position="179"/>
        <end position="195"/>
    </location>
</feature>
<keyword evidence="6 8" id="KW-1133">Transmembrane helix</keyword>
<keyword evidence="11" id="KW-1185">Reference proteome</keyword>
<dbReference type="AlphaFoldDB" id="A0A7G8BFZ5"/>
<feature type="transmembrane region" description="Helical" evidence="8">
    <location>
        <begin position="207"/>
        <end position="226"/>
    </location>
</feature>
<evidence type="ECO:0000259" key="9">
    <source>
        <dbReference type="Pfam" id="PF13231"/>
    </source>
</evidence>
<dbReference type="Proteomes" id="UP000515312">
    <property type="component" value="Chromosome"/>
</dbReference>
<evidence type="ECO:0000256" key="3">
    <source>
        <dbReference type="ARBA" id="ARBA00022676"/>
    </source>
</evidence>
<dbReference type="GO" id="GO:0016763">
    <property type="term" value="F:pentosyltransferase activity"/>
    <property type="evidence" value="ECO:0007669"/>
    <property type="project" value="TreeGrafter"/>
</dbReference>
<evidence type="ECO:0000313" key="11">
    <source>
        <dbReference type="Proteomes" id="UP000515312"/>
    </source>
</evidence>
<sequence length="601" mass="67170">MKRFLFPILGLWLLLYGSFALVRPPLLDDADALHAEAAREMLLTHDWVTLHVNGIRYLEKAPLLYWSIATSFKIFGVHDWAARLPLALYALALFIVIFALGRRLFASLTAGFYAALCLLTASGIFGFTRILLPDVILCLWLSLAMYFFWKSLGEATPSLATALGFDICCALGVLTKGLVGAIIPFLIILIFLFMTRKLRHLLRWHPITGPIGFLIVAAPWHILAALRNPSIGSMGAAPSPKNVHGFLWFYFVREQFARYFSPTSHNFDSVPIPLFWLLLLAFIAPWSIYALIVLARHDWKGAFRREELDERQRVMMLLVIWIAVVMFFFSFPARQEYYVLPALPPMALLAGYWLADAEVSPAPAGKVVALILFIVGLLAAVASLLFAIYFKPLPIGTDVTQVLQEMTRSHRLFFGHFFDLTLRALGAFRVPLTITTAALLVGLTANLWFQFKEKVRMANCFLVGTVTAFLIAAHLALYILSPAISSQILANAIKPEIDKDDVIVVNGRYERASSLPFYLERQVQLLNGRGGGLWYGSFFPDAPEAFINNDALAQLWTGQNRVFLWTPLDQAPQLPGQSFVIGRSGGKEILSNQPSARGAEF</sequence>
<feature type="transmembrane region" description="Helical" evidence="8">
    <location>
        <begin position="367"/>
        <end position="390"/>
    </location>
</feature>
<dbReference type="GO" id="GO:0009103">
    <property type="term" value="P:lipopolysaccharide biosynthetic process"/>
    <property type="evidence" value="ECO:0007669"/>
    <property type="project" value="UniProtKB-ARBA"/>
</dbReference>
<keyword evidence="4 10" id="KW-0808">Transferase</keyword>
<evidence type="ECO:0000256" key="1">
    <source>
        <dbReference type="ARBA" id="ARBA00004651"/>
    </source>
</evidence>
<reference evidence="10 11" key="1">
    <citation type="submission" date="2020-08" db="EMBL/GenBank/DDBJ databases">
        <title>Edaphobacter telluris sp. nov. and Acidobacterium dinghuensis sp. nov., two acidobacteria isolated from forest soil.</title>
        <authorList>
            <person name="Fu J."/>
            <person name="Qiu L."/>
        </authorList>
    </citation>
    <scope>NUCLEOTIDE SEQUENCE [LARGE SCALE GENOMIC DNA]</scope>
    <source>
        <strain evidence="10">4Y35</strain>
    </source>
</reference>
<keyword evidence="3" id="KW-0328">Glycosyltransferase</keyword>
<dbReference type="PANTHER" id="PTHR33908:SF3">
    <property type="entry name" value="UNDECAPRENYL PHOSPHATE-ALPHA-4-AMINO-4-DEOXY-L-ARABINOSE ARABINOSYL TRANSFERASE"/>
    <property type="match status" value="1"/>
</dbReference>
<feature type="transmembrane region" description="Helical" evidence="8">
    <location>
        <begin position="105"/>
        <end position="124"/>
    </location>
</feature>
<dbReference type="InterPro" id="IPR050297">
    <property type="entry name" value="LipidA_mod_glycosyltrf_83"/>
</dbReference>
<evidence type="ECO:0000256" key="8">
    <source>
        <dbReference type="SAM" id="Phobius"/>
    </source>
</evidence>
<feature type="transmembrane region" description="Helical" evidence="8">
    <location>
        <begin position="461"/>
        <end position="480"/>
    </location>
</feature>
<dbReference type="RefSeq" id="WP_186742121.1">
    <property type="nucleotide sequence ID" value="NZ_CP060394.1"/>
</dbReference>
<protein>
    <submittedName>
        <fullName evidence="10">Glycosyltransferase family 39 protein</fullName>
    </submittedName>
</protein>
<keyword evidence="7 8" id="KW-0472">Membrane</keyword>